<dbReference type="RefSeq" id="WP_168885306.1">
    <property type="nucleotide sequence ID" value="NZ_JABAIL010000013.1"/>
</dbReference>
<evidence type="ECO:0000313" key="20">
    <source>
        <dbReference type="EMBL" id="NLR94596.1"/>
    </source>
</evidence>
<evidence type="ECO:0000313" key="21">
    <source>
        <dbReference type="Proteomes" id="UP000585050"/>
    </source>
</evidence>
<keyword evidence="9" id="KW-0479">Metal-binding</keyword>
<dbReference type="InterPro" id="IPR007370">
    <property type="entry name" value="Glu_cys_ligase"/>
</dbReference>
<dbReference type="Pfam" id="PF18419">
    <property type="entry name" value="ATP-grasp_6"/>
    <property type="match status" value="1"/>
</dbReference>
<dbReference type="Proteomes" id="UP000585050">
    <property type="component" value="Unassembled WGS sequence"/>
</dbReference>
<evidence type="ECO:0000256" key="15">
    <source>
        <dbReference type="ARBA" id="ARBA00030585"/>
    </source>
</evidence>
<name>A0A7X8SQR0_9BACT</name>
<evidence type="ECO:0000256" key="3">
    <source>
        <dbReference type="ARBA" id="ARBA00005006"/>
    </source>
</evidence>
<keyword evidence="14" id="KW-0511">Multifunctional enzyme</keyword>
<feature type="domain" description="ATP-grasp" evidence="19">
    <location>
        <begin position="506"/>
        <end position="762"/>
    </location>
</feature>
<gene>
    <name evidence="20" type="primary">gshAB</name>
    <name evidence="20" type="ORF">HGP29_25555</name>
</gene>
<evidence type="ECO:0000256" key="10">
    <source>
        <dbReference type="ARBA" id="ARBA00022741"/>
    </source>
</evidence>
<keyword evidence="7 20" id="KW-0436">Ligase</keyword>
<dbReference type="InterPro" id="IPR014746">
    <property type="entry name" value="Gln_synth/guanido_kin_cat_dom"/>
</dbReference>
<accession>A0A7X8SQR0</accession>
<dbReference type="PANTHER" id="PTHR38761:SF1">
    <property type="entry name" value="GLUTAMATE--CYSTEINE LIGASE"/>
    <property type="match status" value="1"/>
</dbReference>
<comment type="pathway">
    <text evidence="3">Sulfur metabolism; glutathione biosynthesis; glutathione from L-cysteine and L-glutamate: step 1/2.</text>
</comment>
<dbReference type="InterPro" id="IPR011761">
    <property type="entry name" value="ATP-grasp"/>
</dbReference>
<evidence type="ECO:0000256" key="8">
    <source>
        <dbReference type="ARBA" id="ARBA00022684"/>
    </source>
</evidence>
<comment type="caution">
    <text evidence="20">The sequence shown here is derived from an EMBL/GenBank/DDBJ whole genome shotgun (WGS) entry which is preliminary data.</text>
</comment>
<keyword evidence="10 18" id="KW-0547">Nucleotide-binding</keyword>
<keyword evidence="13" id="KW-0464">Manganese</keyword>
<evidence type="ECO:0000256" key="13">
    <source>
        <dbReference type="ARBA" id="ARBA00023211"/>
    </source>
</evidence>
<dbReference type="NCBIfam" id="TIGR01435">
    <property type="entry name" value="glu_cys_lig_rel"/>
    <property type="match status" value="1"/>
</dbReference>
<dbReference type="Pfam" id="PF04262">
    <property type="entry name" value="Glu_cys_ligase"/>
    <property type="match status" value="1"/>
</dbReference>
<keyword evidence="11 18" id="KW-0067">ATP-binding</keyword>
<dbReference type="InterPro" id="IPR006335">
    <property type="entry name" value="Glut_biosynth"/>
</dbReference>
<dbReference type="PANTHER" id="PTHR38761">
    <property type="entry name" value="GLUTAMATE--CYSTEINE LIGASE"/>
    <property type="match status" value="1"/>
</dbReference>
<comment type="cofactor">
    <cofactor evidence="2">
        <name>Mg(2+)</name>
        <dbReference type="ChEBI" id="CHEBI:18420"/>
    </cofactor>
</comment>
<dbReference type="EC" id="6.3.2.2" evidence="5"/>
<dbReference type="GO" id="GO:0005524">
    <property type="term" value="F:ATP binding"/>
    <property type="evidence" value="ECO:0007669"/>
    <property type="project" value="UniProtKB-UniRule"/>
</dbReference>
<dbReference type="EMBL" id="JABAIL010000013">
    <property type="protein sequence ID" value="NLR94596.1"/>
    <property type="molecule type" value="Genomic_DNA"/>
</dbReference>
<dbReference type="InterPro" id="IPR040657">
    <property type="entry name" value="GshAB_ATP-grasp"/>
</dbReference>
<keyword evidence="12" id="KW-0460">Magnesium</keyword>
<sequence>MKSVNHIIDQHLSSRLFEGNFGFEKENIRVDKSGHIALTPHPENLGDKLTHPYITTDFSESQIEMITPIRPSVKEALGFLETIHDIVTLNLDNDELLWPQSTPPLLPEDEAKINIAHFGEKGIENEKYREHLANTYGKKKQLLSGIHFNFSFPEKALEHYYETSEKNISYDKFKEEIYLRITRNFLKDRWFLIALLGNSPVLHNTYNKSCIDELPKATSDAHHFCDATSMRSSMCGYKNNIDLILDYSSIENYKKSIKSWIDKGVISSEKENYSTLRLKEINGKLSHIEVRLLDLDPLVKCGINPLNAEIIHIFLIYCLLKDEEGISDEEQTEAHFNQEVAAEQGMSMTADLKIDGKKVNLQREIMLKYRAIEKTVEDILPQKYMASLEHLRNLSDHLKHRPAYRVLDGIKETTFLEFHLQQAKQYYKESNDQNYKFFGLEDMELSTQLLLREAVFRGVNFEIMDRPENFVRLEKDGHIEHVMQATRTSLDNYVSVLMMENKVMTKKLLEAANIRTPKGEQYSDVIKAKEDFMFFKGKAIVIKPKSTNFGLGITIIKENKNEEFYHRAIQMAFEHDNSILIEEFVTGKEYRIFIIKDEVVGILHRVPANVKGDGESTIRELVIEKNKDPLRGKGYKTPLEKIALGEAEEMFLETQGYSFSTVPDKDQIIYLRENSNISTGGDSLDFTDDIPDSYKKIAVDATKALNVEITGLDMMIDDIKEEANVNNYAIIEMNFNPAIHIHCHPYKGKNRKLNAKVMDALGY</sequence>
<dbReference type="AlphaFoldDB" id="A0A7X8SQR0"/>
<evidence type="ECO:0000256" key="1">
    <source>
        <dbReference type="ARBA" id="ARBA00001936"/>
    </source>
</evidence>
<comment type="cofactor">
    <cofactor evidence="1">
        <name>Mn(2+)</name>
        <dbReference type="ChEBI" id="CHEBI:29035"/>
    </cofactor>
</comment>
<dbReference type="Pfam" id="PF01071">
    <property type="entry name" value="GARS_A"/>
    <property type="match status" value="1"/>
</dbReference>
<evidence type="ECO:0000256" key="6">
    <source>
        <dbReference type="ARBA" id="ARBA00014618"/>
    </source>
</evidence>
<dbReference type="SUPFAM" id="SSF55931">
    <property type="entry name" value="Glutamine synthetase/guanido kinase"/>
    <property type="match status" value="1"/>
</dbReference>
<evidence type="ECO:0000256" key="14">
    <source>
        <dbReference type="ARBA" id="ARBA00023268"/>
    </source>
</evidence>
<dbReference type="NCBIfam" id="NF002688">
    <property type="entry name" value="PRK02471.1"/>
    <property type="match status" value="1"/>
</dbReference>
<dbReference type="SUPFAM" id="SSF56059">
    <property type="entry name" value="Glutathione synthetase ATP-binding domain-like"/>
    <property type="match status" value="1"/>
</dbReference>
<dbReference type="GO" id="GO:0005829">
    <property type="term" value="C:cytosol"/>
    <property type="evidence" value="ECO:0007669"/>
    <property type="project" value="TreeGrafter"/>
</dbReference>
<dbReference type="Gene3D" id="3.30.590.20">
    <property type="match status" value="1"/>
</dbReference>
<protein>
    <recommendedName>
        <fullName evidence="6">Glutamate--cysteine ligase</fullName>
        <ecNumber evidence="5">6.3.2.2</ecNumber>
    </recommendedName>
    <alternativeName>
        <fullName evidence="16">Gamma-ECS</fullName>
    </alternativeName>
    <alternativeName>
        <fullName evidence="15">Gamma-glutamylcysteine synthetase</fullName>
    </alternativeName>
</protein>
<dbReference type="GO" id="GO:0004357">
    <property type="term" value="F:glutamate-cysteine ligase activity"/>
    <property type="evidence" value="ECO:0007669"/>
    <property type="project" value="UniProtKB-EC"/>
</dbReference>
<evidence type="ECO:0000256" key="2">
    <source>
        <dbReference type="ARBA" id="ARBA00001946"/>
    </source>
</evidence>
<evidence type="ECO:0000256" key="12">
    <source>
        <dbReference type="ARBA" id="ARBA00022842"/>
    </source>
</evidence>
<evidence type="ECO:0000256" key="11">
    <source>
        <dbReference type="ARBA" id="ARBA00022840"/>
    </source>
</evidence>
<dbReference type="InterPro" id="IPR020561">
    <property type="entry name" value="PRibGlycinamid_synth_ATP-grasp"/>
</dbReference>
<proteinExistence type="inferred from homology"/>
<evidence type="ECO:0000256" key="7">
    <source>
        <dbReference type="ARBA" id="ARBA00022598"/>
    </source>
</evidence>
<dbReference type="UniPathway" id="UPA00142">
    <property type="reaction ID" value="UER00209"/>
</dbReference>
<keyword evidence="21" id="KW-1185">Reference proteome</keyword>
<organism evidence="20 21">
    <name type="scientific">Flammeovirga agarivorans</name>
    <dbReference type="NCBI Taxonomy" id="2726742"/>
    <lineage>
        <taxon>Bacteria</taxon>
        <taxon>Pseudomonadati</taxon>
        <taxon>Bacteroidota</taxon>
        <taxon>Cytophagia</taxon>
        <taxon>Cytophagales</taxon>
        <taxon>Flammeovirgaceae</taxon>
        <taxon>Flammeovirga</taxon>
    </lineage>
</organism>
<evidence type="ECO:0000259" key="19">
    <source>
        <dbReference type="PROSITE" id="PS50975"/>
    </source>
</evidence>
<evidence type="ECO:0000256" key="17">
    <source>
        <dbReference type="ARBA" id="ARBA00048819"/>
    </source>
</evidence>
<dbReference type="PROSITE" id="PS50975">
    <property type="entry name" value="ATP_GRASP"/>
    <property type="match status" value="1"/>
</dbReference>
<dbReference type="HAMAP" id="MF_00782">
    <property type="entry name" value="Glut_biosynth"/>
    <property type="match status" value="1"/>
</dbReference>
<evidence type="ECO:0000256" key="18">
    <source>
        <dbReference type="PROSITE-ProRule" id="PRU00409"/>
    </source>
</evidence>
<evidence type="ECO:0000256" key="5">
    <source>
        <dbReference type="ARBA" id="ARBA00012220"/>
    </source>
</evidence>
<dbReference type="InterPro" id="IPR006334">
    <property type="entry name" value="Glut_cys_ligase"/>
</dbReference>
<reference evidence="20 21" key="1">
    <citation type="submission" date="2020-04" db="EMBL/GenBank/DDBJ databases">
        <title>Flammeovirga sp. SR4, a novel species isolated from seawater.</title>
        <authorList>
            <person name="Wang X."/>
        </authorList>
    </citation>
    <scope>NUCLEOTIDE SEQUENCE [LARGE SCALE GENOMIC DNA]</scope>
    <source>
        <strain evidence="20 21">SR4</strain>
    </source>
</reference>
<keyword evidence="8" id="KW-0317">Glutathione biosynthesis</keyword>
<evidence type="ECO:0000256" key="16">
    <source>
        <dbReference type="ARBA" id="ARBA00032122"/>
    </source>
</evidence>
<comment type="catalytic activity">
    <reaction evidence="17">
        <text>L-cysteine + L-glutamate + ATP = gamma-L-glutamyl-L-cysteine + ADP + phosphate + H(+)</text>
        <dbReference type="Rhea" id="RHEA:13285"/>
        <dbReference type="ChEBI" id="CHEBI:15378"/>
        <dbReference type="ChEBI" id="CHEBI:29985"/>
        <dbReference type="ChEBI" id="CHEBI:30616"/>
        <dbReference type="ChEBI" id="CHEBI:35235"/>
        <dbReference type="ChEBI" id="CHEBI:43474"/>
        <dbReference type="ChEBI" id="CHEBI:58173"/>
        <dbReference type="ChEBI" id="CHEBI:456216"/>
        <dbReference type="EC" id="6.3.2.2"/>
    </reaction>
</comment>
<dbReference type="Gene3D" id="3.30.470.20">
    <property type="entry name" value="ATP-grasp fold, B domain"/>
    <property type="match status" value="2"/>
</dbReference>
<evidence type="ECO:0000256" key="4">
    <source>
        <dbReference type="ARBA" id="ARBA00008772"/>
    </source>
</evidence>
<comment type="similarity">
    <text evidence="4">Belongs to the glutamate--cysteine ligase type 1 family. Type 1 subfamily.</text>
</comment>
<evidence type="ECO:0000256" key="9">
    <source>
        <dbReference type="ARBA" id="ARBA00022723"/>
    </source>
</evidence>
<dbReference type="GO" id="GO:0046872">
    <property type="term" value="F:metal ion binding"/>
    <property type="evidence" value="ECO:0007669"/>
    <property type="project" value="UniProtKB-KW"/>
</dbReference>
<dbReference type="GO" id="GO:0006750">
    <property type="term" value="P:glutathione biosynthetic process"/>
    <property type="evidence" value="ECO:0007669"/>
    <property type="project" value="UniProtKB-UniPathway"/>
</dbReference>